<evidence type="ECO:0000256" key="1">
    <source>
        <dbReference type="RuleBase" id="RU369089"/>
    </source>
</evidence>
<comment type="function">
    <text evidence="1">Histone-binding component that specifically recognizes H3 tails trimethylated on 'Lys-4' (H3K4me3), which mark transcription start sites of virtually all active genes.</text>
</comment>
<comment type="subunit">
    <text evidence="1">Interacts with H3K4me3 and to a lesser extent with H3K4me2.</text>
</comment>
<feature type="domain" description="Alfin N-terminal" evidence="4">
    <location>
        <begin position="12"/>
        <end position="139"/>
    </location>
</feature>
<dbReference type="InterPro" id="IPR021998">
    <property type="entry name" value="Alfin_N"/>
</dbReference>
<comment type="domain">
    <text evidence="1">The PHD-type zinc finger mediates the binding to H3K4me3.</text>
</comment>
<name>A0A9E7FFP4_9LILI</name>
<organism evidence="5 6">
    <name type="scientific">Musa troglodytarum</name>
    <name type="common">fe'i banana</name>
    <dbReference type="NCBI Taxonomy" id="320322"/>
    <lineage>
        <taxon>Eukaryota</taxon>
        <taxon>Viridiplantae</taxon>
        <taxon>Streptophyta</taxon>
        <taxon>Embryophyta</taxon>
        <taxon>Tracheophyta</taxon>
        <taxon>Spermatophyta</taxon>
        <taxon>Magnoliopsida</taxon>
        <taxon>Liliopsida</taxon>
        <taxon>Zingiberales</taxon>
        <taxon>Musaceae</taxon>
        <taxon>Musa</taxon>
    </lineage>
</organism>
<evidence type="ECO:0000256" key="2">
    <source>
        <dbReference type="SAM" id="MobiDB-lite"/>
    </source>
</evidence>
<keyword evidence="1" id="KW-0156">Chromatin regulator</keyword>
<sequence length="238" mass="26625">MEGGAGGYNPRTPEQVFGDFRGRRAGIVKALTTDVEKFYQQCDPEKENLCLYGLPNETWEVNLPAEEVPPELPEPALGINFARDGMDERDWLSLVAVHSDAWLLAVAFYFGARFGFDKESRKRLFNMINGLPTIYEVVTGVAKKQPKEKAHSSNGKSNKSGSKVRQDPPSPMRRPQRYLHPKRKRAKERTRTRKRTETLCAVHAGTTMATMSSGYAVIFAKNGSMGNVLKLLLHVPST</sequence>
<evidence type="ECO:0000313" key="6">
    <source>
        <dbReference type="Proteomes" id="UP001055439"/>
    </source>
</evidence>
<keyword evidence="3" id="KW-1133">Transmembrane helix</keyword>
<dbReference type="GO" id="GO:0003712">
    <property type="term" value="F:transcription coregulator activity"/>
    <property type="evidence" value="ECO:0007669"/>
    <property type="project" value="TreeGrafter"/>
</dbReference>
<evidence type="ECO:0000313" key="5">
    <source>
        <dbReference type="EMBL" id="URD94297.1"/>
    </source>
</evidence>
<dbReference type="PANTHER" id="PTHR12321">
    <property type="entry name" value="CPG BINDING PROTEIN"/>
    <property type="match status" value="1"/>
</dbReference>
<dbReference type="Pfam" id="PF12165">
    <property type="entry name" value="Alfin"/>
    <property type="match status" value="1"/>
</dbReference>
<dbReference type="GO" id="GO:0005634">
    <property type="term" value="C:nucleus"/>
    <property type="evidence" value="ECO:0007669"/>
    <property type="project" value="UniProtKB-SubCell"/>
</dbReference>
<dbReference type="GO" id="GO:0042393">
    <property type="term" value="F:histone binding"/>
    <property type="evidence" value="ECO:0007669"/>
    <property type="project" value="UniProtKB-UniRule"/>
</dbReference>
<dbReference type="AlphaFoldDB" id="A0A9E7FFP4"/>
<evidence type="ECO:0000259" key="4">
    <source>
        <dbReference type="Pfam" id="PF12165"/>
    </source>
</evidence>
<dbReference type="GO" id="GO:0006355">
    <property type="term" value="P:regulation of DNA-templated transcription"/>
    <property type="evidence" value="ECO:0007669"/>
    <property type="project" value="UniProtKB-UniRule"/>
</dbReference>
<feature type="compositionally biased region" description="Low complexity" evidence="2">
    <location>
        <begin position="152"/>
        <end position="163"/>
    </location>
</feature>
<dbReference type="PANTHER" id="PTHR12321:SF180">
    <property type="entry name" value="PHD FINGER PROTEIN ALFIN-LIKE 8"/>
    <property type="match status" value="1"/>
</dbReference>
<dbReference type="Proteomes" id="UP001055439">
    <property type="component" value="Chromosome 3"/>
</dbReference>
<comment type="similarity">
    <text evidence="1">Belongs to the Alfin family.</text>
</comment>
<keyword evidence="6" id="KW-1185">Reference proteome</keyword>
<keyword evidence="1" id="KW-0539">Nucleus</keyword>
<dbReference type="GO" id="GO:0000976">
    <property type="term" value="F:transcription cis-regulatory region binding"/>
    <property type="evidence" value="ECO:0007669"/>
    <property type="project" value="TreeGrafter"/>
</dbReference>
<evidence type="ECO:0000256" key="3">
    <source>
        <dbReference type="SAM" id="Phobius"/>
    </source>
</evidence>
<accession>A0A9E7FFP4</accession>
<protein>
    <recommendedName>
        <fullName evidence="1">PHD finger protein ALFIN-LIKE</fullName>
    </recommendedName>
</protein>
<comment type="subcellular location">
    <subcellularLocation>
        <location evidence="1">Nucleus</location>
    </subcellularLocation>
</comment>
<keyword evidence="1" id="KW-0805">Transcription regulation</keyword>
<feature type="compositionally biased region" description="Basic residues" evidence="2">
    <location>
        <begin position="174"/>
        <end position="194"/>
    </location>
</feature>
<dbReference type="GO" id="GO:0006325">
    <property type="term" value="P:chromatin organization"/>
    <property type="evidence" value="ECO:0007669"/>
    <property type="project" value="UniProtKB-UniRule"/>
</dbReference>
<keyword evidence="3" id="KW-0472">Membrane</keyword>
<keyword evidence="3" id="KW-0812">Transmembrane</keyword>
<dbReference type="InterPro" id="IPR045104">
    <property type="entry name" value="Alfin"/>
</dbReference>
<dbReference type="OrthoDB" id="436852at2759"/>
<keyword evidence="1" id="KW-0479">Metal-binding</keyword>
<proteinExistence type="inferred from homology"/>
<feature type="region of interest" description="Disordered" evidence="2">
    <location>
        <begin position="145"/>
        <end position="196"/>
    </location>
</feature>
<gene>
    <name evidence="5" type="ORF">MUK42_01655</name>
</gene>
<feature type="transmembrane region" description="Helical" evidence="3">
    <location>
        <begin position="91"/>
        <end position="112"/>
    </location>
</feature>
<dbReference type="EMBL" id="CP097505">
    <property type="protein sequence ID" value="URD94297.1"/>
    <property type="molecule type" value="Genomic_DNA"/>
</dbReference>
<reference evidence="5" key="1">
    <citation type="submission" date="2022-05" db="EMBL/GenBank/DDBJ databases">
        <title>The Musa troglodytarum L. genome provides insights into the mechanism of non-climacteric behaviour and enrichment of carotenoids.</title>
        <authorList>
            <person name="Wang J."/>
        </authorList>
    </citation>
    <scope>NUCLEOTIDE SEQUENCE</scope>
    <source>
        <tissue evidence="5">Leaf</tissue>
    </source>
</reference>
<keyword evidence="1" id="KW-0862">Zinc</keyword>
<dbReference type="GO" id="GO:0008270">
    <property type="term" value="F:zinc ion binding"/>
    <property type="evidence" value="ECO:0007669"/>
    <property type="project" value="UniProtKB-KW"/>
</dbReference>
<keyword evidence="1" id="KW-0863">Zinc-finger</keyword>
<keyword evidence="1" id="KW-0804">Transcription</keyword>